<gene>
    <name evidence="1" type="ORF">LSINAPIS_LOCUS12336</name>
</gene>
<organism evidence="1 2">
    <name type="scientific">Leptidea sinapis</name>
    <dbReference type="NCBI Taxonomy" id="189913"/>
    <lineage>
        <taxon>Eukaryota</taxon>
        <taxon>Metazoa</taxon>
        <taxon>Ecdysozoa</taxon>
        <taxon>Arthropoda</taxon>
        <taxon>Hexapoda</taxon>
        <taxon>Insecta</taxon>
        <taxon>Pterygota</taxon>
        <taxon>Neoptera</taxon>
        <taxon>Endopterygota</taxon>
        <taxon>Lepidoptera</taxon>
        <taxon>Glossata</taxon>
        <taxon>Ditrysia</taxon>
        <taxon>Papilionoidea</taxon>
        <taxon>Pieridae</taxon>
        <taxon>Dismorphiinae</taxon>
        <taxon>Leptidea</taxon>
    </lineage>
</organism>
<keyword evidence="2" id="KW-1185">Reference proteome</keyword>
<reference evidence="1 2" key="1">
    <citation type="submission" date="2017-07" db="EMBL/GenBank/DDBJ databases">
        <authorList>
            <person name="Talla V."/>
            <person name="Backstrom N."/>
        </authorList>
    </citation>
    <scope>NUCLEOTIDE SEQUENCE [LARGE SCALE GENOMIC DNA]</scope>
</reference>
<dbReference type="EMBL" id="FZQP02005733">
    <property type="protein sequence ID" value="VVD02045.1"/>
    <property type="molecule type" value="Genomic_DNA"/>
</dbReference>
<dbReference type="Proteomes" id="UP000324832">
    <property type="component" value="Unassembled WGS sequence"/>
</dbReference>
<proteinExistence type="predicted"/>
<protein>
    <submittedName>
        <fullName evidence="1">Uncharacterized protein</fullName>
    </submittedName>
</protein>
<name>A0A5E4QWP1_9NEOP</name>
<evidence type="ECO:0000313" key="1">
    <source>
        <dbReference type="EMBL" id="VVD02045.1"/>
    </source>
</evidence>
<dbReference type="AlphaFoldDB" id="A0A5E4QWP1"/>
<sequence>MEQLTGAYIQKCTDLTMWDTRYNYNVSTPEWRYPMPREEYWFETDGSYVSSSDSGRYSSPCCSEVIFNGGQHFSGKGPGYFCKRLCYPGNFGFIIISVRLLNSRTCDLRFTLALPRSFNSEGPTLILDAAEAPPPEVFGFWVNGLSLCLG</sequence>
<accession>A0A5E4QWP1</accession>
<evidence type="ECO:0000313" key="2">
    <source>
        <dbReference type="Proteomes" id="UP000324832"/>
    </source>
</evidence>